<feature type="region of interest" description="Disordered" evidence="4">
    <location>
        <begin position="128"/>
        <end position="167"/>
    </location>
</feature>
<dbReference type="EMBL" id="JBBNAF010000003">
    <property type="protein sequence ID" value="KAK9160956.1"/>
    <property type="molecule type" value="Genomic_DNA"/>
</dbReference>
<dbReference type="Proteomes" id="UP001420932">
    <property type="component" value="Unassembled WGS sequence"/>
</dbReference>
<accession>A0AAP0KYC2</accession>
<dbReference type="PROSITE" id="PS51795">
    <property type="entry name" value="ZF_FLZ"/>
    <property type="match status" value="1"/>
</dbReference>
<evidence type="ECO:0000256" key="4">
    <source>
        <dbReference type="SAM" id="MobiDB-lite"/>
    </source>
</evidence>
<keyword evidence="7" id="KW-1185">Reference proteome</keyword>
<dbReference type="PANTHER" id="PTHR46443:SF21">
    <property type="entry name" value="FCS-LIKE ZINC FINGER 8"/>
    <property type="match status" value="1"/>
</dbReference>
<comment type="similarity">
    <text evidence="1">Belongs to the FLZ family.</text>
</comment>
<evidence type="ECO:0000256" key="3">
    <source>
        <dbReference type="PROSITE-ProRule" id="PRU01131"/>
    </source>
</evidence>
<dbReference type="PANTHER" id="PTHR46443">
    <property type="entry name" value="FCS-LIKE ZINC FINGER 8"/>
    <property type="match status" value="1"/>
</dbReference>
<keyword evidence="2" id="KW-0479">Metal-binding</keyword>
<protein>
    <recommendedName>
        <fullName evidence="5">FLZ-type domain-containing protein</fullName>
    </recommendedName>
</protein>
<feature type="domain" description="FLZ-type" evidence="5">
    <location>
        <begin position="249"/>
        <end position="293"/>
    </location>
</feature>
<organism evidence="6 7">
    <name type="scientific">Stephania yunnanensis</name>
    <dbReference type="NCBI Taxonomy" id="152371"/>
    <lineage>
        <taxon>Eukaryota</taxon>
        <taxon>Viridiplantae</taxon>
        <taxon>Streptophyta</taxon>
        <taxon>Embryophyta</taxon>
        <taxon>Tracheophyta</taxon>
        <taxon>Spermatophyta</taxon>
        <taxon>Magnoliopsida</taxon>
        <taxon>Ranunculales</taxon>
        <taxon>Menispermaceae</taxon>
        <taxon>Menispermoideae</taxon>
        <taxon>Cissampelideae</taxon>
        <taxon>Stephania</taxon>
    </lineage>
</organism>
<evidence type="ECO:0000256" key="2">
    <source>
        <dbReference type="ARBA" id="ARBA00022723"/>
    </source>
</evidence>
<sequence>MDETKLSSPTLMKQMRPTTSSSLFSSPRFFNGFCVKSLSETDSGMSPTSILDSKPFSDKENSTNSSRLSTEPCLDCKFSPRERTPDSKSVGLISIVDAETNNKNNPNSSTPMVLFGSQLKIQIPSVLSPAEDSPKLPSHSCIKTRNSRPGSSSYSPGMSPNSTKKSPFESLNLSVGKVGSPRVFTGCLSASEMELSEDYTCVISHGPNPRTTHIFEDCIVDDCFGFNGVSSFKKDNGFSADHLSFSSESFLSFCYNCKMSLAQGKDIYMYRGEKAFCSRECRQQEIQFEEEMEESEMNY</sequence>
<dbReference type="GO" id="GO:0046872">
    <property type="term" value="F:metal ion binding"/>
    <property type="evidence" value="ECO:0007669"/>
    <property type="project" value="UniProtKB-KW"/>
</dbReference>
<feature type="compositionally biased region" description="Polar residues" evidence="4">
    <location>
        <begin position="41"/>
        <end position="51"/>
    </location>
</feature>
<feature type="zinc finger region" description="FLZ-type" evidence="3">
    <location>
        <begin position="249"/>
        <end position="293"/>
    </location>
</feature>
<evidence type="ECO:0000256" key="1">
    <source>
        <dbReference type="ARBA" id="ARBA00009374"/>
    </source>
</evidence>
<feature type="region of interest" description="Disordered" evidence="4">
    <location>
        <begin position="41"/>
        <end position="71"/>
    </location>
</feature>
<dbReference type="AlphaFoldDB" id="A0AAP0KYC2"/>
<dbReference type="InterPro" id="IPR044593">
    <property type="entry name" value="FLZ8/MARD1"/>
</dbReference>
<feature type="compositionally biased region" description="Low complexity" evidence="4">
    <location>
        <begin position="147"/>
        <end position="162"/>
    </location>
</feature>
<evidence type="ECO:0000313" key="6">
    <source>
        <dbReference type="EMBL" id="KAK9160956.1"/>
    </source>
</evidence>
<comment type="caution">
    <text evidence="6">The sequence shown here is derived from an EMBL/GenBank/DDBJ whole genome shotgun (WGS) entry which is preliminary data.</text>
</comment>
<dbReference type="Pfam" id="PF04570">
    <property type="entry name" value="zf-FLZ"/>
    <property type="match status" value="1"/>
</dbReference>
<name>A0AAP0KYC2_9MAGN</name>
<gene>
    <name evidence="6" type="ORF">Syun_007297</name>
</gene>
<dbReference type="InterPro" id="IPR007650">
    <property type="entry name" value="Zf-FLZ_dom"/>
</dbReference>
<proteinExistence type="inferred from homology"/>
<reference evidence="6 7" key="1">
    <citation type="submission" date="2024-01" db="EMBL/GenBank/DDBJ databases">
        <title>Genome assemblies of Stephania.</title>
        <authorList>
            <person name="Yang L."/>
        </authorList>
    </citation>
    <scope>NUCLEOTIDE SEQUENCE [LARGE SCALE GENOMIC DNA]</scope>
    <source>
        <strain evidence="6">YNDBR</strain>
        <tissue evidence="6">Leaf</tissue>
    </source>
</reference>
<evidence type="ECO:0000259" key="5">
    <source>
        <dbReference type="PROSITE" id="PS51795"/>
    </source>
</evidence>
<evidence type="ECO:0000313" key="7">
    <source>
        <dbReference type="Proteomes" id="UP001420932"/>
    </source>
</evidence>